<reference evidence="1" key="2">
    <citation type="submission" date="2025-03" db="EMBL/GenBank/DDBJ databases">
        <authorList>
            <consortium name="ELIXIR-Norway"/>
            <consortium name="Elixir Norway"/>
        </authorList>
    </citation>
    <scope>NUCLEOTIDE SEQUENCE</scope>
</reference>
<evidence type="ECO:0000313" key="2">
    <source>
        <dbReference type="Proteomes" id="UP001162501"/>
    </source>
</evidence>
<gene>
    <name evidence="1" type="ORF">MRATA1EN22A_LOCUS15508</name>
</gene>
<proteinExistence type="predicted"/>
<evidence type="ECO:0000313" key="1">
    <source>
        <dbReference type="EMBL" id="CAN0317052.1"/>
    </source>
</evidence>
<accession>A0AC59Z8U0</accession>
<dbReference type="Proteomes" id="UP001162501">
    <property type="component" value="Chromosome 26"/>
</dbReference>
<dbReference type="EMBL" id="OX596110">
    <property type="protein sequence ID" value="CAN0317052.1"/>
    <property type="molecule type" value="Genomic_DNA"/>
</dbReference>
<name>A0AC59Z8U0_RANTA</name>
<reference evidence="1" key="1">
    <citation type="submission" date="2023-05" db="EMBL/GenBank/DDBJ databases">
        <authorList>
            <consortium name="ELIXIR-Norway"/>
        </authorList>
    </citation>
    <scope>NUCLEOTIDE SEQUENCE</scope>
</reference>
<organism evidence="1 2">
    <name type="scientific">Rangifer tarandus platyrhynchus</name>
    <name type="common">Svalbard reindeer</name>
    <dbReference type="NCBI Taxonomy" id="3082113"/>
    <lineage>
        <taxon>Eukaryota</taxon>
        <taxon>Metazoa</taxon>
        <taxon>Chordata</taxon>
        <taxon>Craniata</taxon>
        <taxon>Vertebrata</taxon>
        <taxon>Euteleostomi</taxon>
        <taxon>Mammalia</taxon>
        <taxon>Eutheria</taxon>
        <taxon>Laurasiatheria</taxon>
        <taxon>Artiodactyla</taxon>
        <taxon>Ruminantia</taxon>
        <taxon>Pecora</taxon>
        <taxon>Cervidae</taxon>
        <taxon>Odocoileinae</taxon>
        <taxon>Rangifer</taxon>
    </lineage>
</organism>
<protein>
    <submittedName>
        <fullName evidence="1">Uncharacterized protein</fullName>
    </submittedName>
</protein>
<sequence>MGGGARAARQPRPGSPRAPGPPEESRGSSGGAPGAAGTRRSHWAPLASAALGEATSEAELPRWLAEREQVIRMWNQTLALVLRMALCKSECLSLSLLTGLINPYLAELS</sequence>